<accession>W6Q7P6</accession>
<dbReference type="AlphaFoldDB" id="W6Q7P6"/>
<evidence type="ECO:0000313" key="2">
    <source>
        <dbReference type="Proteomes" id="UP000030686"/>
    </source>
</evidence>
<keyword evidence="2" id="KW-1185">Reference proteome</keyword>
<evidence type="ECO:0000313" key="1">
    <source>
        <dbReference type="EMBL" id="CDM32031.1"/>
    </source>
</evidence>
<organism evidence="1 2">
    <name type="scientific">Penicillium roqueforti (strain FM164)</name>
    <dbReference type="NCBI Taxonomy" id="1365484"/>
    <lineage>
        <taxon>Eukaryota</taxon>
        <taxon>Fungi</taxon>
        <taxon>Dikarya</taxon>
        <taxon>Ascomycota</taxon>
        <taxon>Pezizomycotina</taxon>
        <taxon>Eurotiomycetes</taxon>
        <taxon>Eurotiomycetidae</taxon>
        <taxon>Eurotiales</taxon>
        <taxon>Aspergillaceae</taxon>
        <taxon>Penicillium</taxon>
    </lineage>
</organism>
<name>W6Q7P6_PENRF</name>
<reference evidence="1" key="1">
    <citation type="journal article" date="2014" name="Nat. Commun.">
        <title>Multiple recent horizontal transfers of a large genomic region in cheese making fungi.</title>
        <authorList>
            <person name="Cheeseman K."/>
            <person name="Ropars J."/>
            <person name="Renault P."/>
            <person name="Dupont J."/>
            <person name="Gouzy J."/>
            <person name="Branca A."/>
            <person name="Abraham A.L."/>
            <person name="Ceppi M."/>
            <person name="Conseiller E."/>
            <person name="Debuchy R."/>
            <person name="Malagnac F."/>
            <person name="Goarin A."/>
            <person name="Silar P."/>
            <person name="Lacoste S."/>
            <person name="Sallet E."/>
            <person name="Bensimon A."/>
            <person name="Giraud T."/>
            <person name="Brygoo Y."/>
        </authorList>
    </citation>
    <scope>NUCLEOTIDE SEQUENCE [LARGE SCALE GENOMIC DNA]</scope>
    <source>
        <strain evidence="1">FM164</strain>
    </source>
</reference>
<proteinExistence type="predicted"/>
<dbReference type="EMBL" id="HG792016">
    <property type="protein sequence ID" value="CDM32031.1"/>
    <property type="molecule type" value="Genomic_DNA"/>
</dbReference>
<dbReference type="Proteomes" id="UP000030686">
    <property type="component" value="Unassembled WGS sequence"/>
</dbReference>
<gene>
    <name evidence="1" type="ORF">PROQFM164_S02g002182</name>
</gene>
<protein>
    <submittedName>
        <fullName evidence="1">Genomic scaffold, ProqFM164S02</fullName>
    </submittedName>
</protein>
<sequence length="98" mass="11073">MAAKHLIGLKPRNFKVPKTTLNSTNFQHSCSRQIDLKPDGASIIDIESLIDANRTRDMDKLRANSTELYQSSEDGLSIYSLTVRGFNFQKTFFESSDT</sequence>